<evidence type="ECO:0000256" key="1">
    <source>
        <dbReference type="ARBA" id="ARBA00006534"/>
    </source>
</evidence>
<comment type="caution">
    <text evidence="5">The sequence shown here is derived from an EMBL/GenBank/DDBJ whole genome shotgun (WGS) entry which is preliminary data.</text>
</comment>
<dbReference type="Proteomes" id="UP000705283">
    <property type="component" value="Unassembled WGS sequence"/>
</dbReference>
<reference evidence="5" key="4">
    <citation type="submission" date="2022-09" db="EMBL/GenBank/DDBJ databases">
        <title>Rouxiella aceris sp. nov., isolated from tree sap and emended description of the genus Rhouxiella.</title>
        <authorList>
            <person name="Kim I.S."/>
        </authorList>
    </citation>
    <scope>NUCLEOTIDE SEQUENCE</scope>
    <source>
        <strain evidence="5">SAP-2</strain>
    </source>
</reference>
<protein>
    <submittedName>
        <fullName evidence="5">Peptidase E</fullName>
    </submittedName>
</protein>
<organism evidence="5 8">
    <name type="scientific">Rouxiella silvae</name>
    <dbReference type="NCBI Taxonomy" id="1646373"/>
    <lineage>
        <taxon>Bacteria</taxon>
        <taxon>Pseudomonadati</taxon>
        <taxon>Pseudomonadota</taxon>
        <taxon>Gammaproteobacteria</taxon>
        <taxon>Enterobacterales</taxon>
        <taxon>Yersiniaceae</taxon>
        <taxon>Rouxiella</taxon>
    </lineage>
</organism>
<evidence type="ECO:0000256" key="4">
    <source>
        <dbReference type="ARBA" id="ARBA00022825"/>
    </source>
</evidence>
<sequence length="238" mass="25504">MEAIADTVVSNQANIVAIGGESDEDLQQITPIDSYILSLTHKDSPRILYISTASGDMPERIEQFEHKFTSAGYEVSSLALFRTPYPTSNQVDDLISKADVIFVAGGNTRAMLAIWREFSIDQLVKSAMRRGAVLCGVSAGAICWFDLGHSDSGGGYSLIPGLGLITGVMCPHFGAEAGREASFNALLAEQNILPAYAADDGVALHFRDGKLHKIIRTEAASEGKTRVSLSENTPPTAR</sequence>
<dbReference type="AlphaFoldDB" id="A0AA40X2G7"/>
<dbReference type="GO" id="GO:0006508">
    <property type="term" value="P:proteolysis"/>
    <property type="evidence" value="ECO:0007669"/>
    <property type="project" value="UniProtKB-KW"/>
</dbReference>
<proteinExistence type="inferred from homology"/>
<dbReference type="Proteomes" id="UP000192722">
    <property type="component" value="Unassembled WGS sequence"/>
</dbReference>
<dbReference type="CDD" id="cd03146">
    <property type="entry name" value="GAT1_Peptidase_E"/>
    <property type="match status" value="1"/>
</dbReference>
<dbReference type="EMBL" id="MRWD01000051">
    <property type="protein sequence ID" value="ORJ19689.1"/>
    <property type="molecule type" value="Genomic_DNA"/>
</dbReference>
<comment type="similarity">
    <text evidence="1">Belongs to the peptidase S51 family.</text>
</comment>
<evidence type="ECO:0000313" key="6">
    <source>
        <dbReference type="EMBL" id="ORJ19689.1"/>
    </source>
</evidence>
<evidence type="ECO:0000256" key="3">
    <source>
        <dbReference type="ARBA" id="ARBA00022801"/>
    </source>
</evidence>
<dbReference type="Pfam" id="PF03575">
    <property type="entry name" value="Peptidase_S51"/>
    <property type="match status" value="1"/>
</dbReference>
<reference evidence="5" key="3">
    <citation type="submission" date="2020-11" db="EMBL/GenBank/DDBJ databases">
        <authorList>
            <person name="Lee S.D."/>
        </authorList>
    </citation>
    <scope>NUCLEOTIDE SEQUENCE</scope>
    <source>
        <strain evidence="5">SAP-2</strain>
    </source>
</reference>
<keyword evidence="4" id="KW-0720">Serine protease</keyword>
<dbReference type="EMBL" id="JADMKS010000005">
    <property type="protein sequence ID" value="MBF6637490.1"/>
    <property type="molecule type" value="Genomic_DNA"/>
</dbReference>
<keyword evidence="7" id="KW-1185">Reference proteome</keyword>
<keyword evidence="3" id="KW-0378">Hydrolase</keyword>
<evidence type="ECO:0000313" key="7">
    <source>
        <dbReference type="Proteomes" id="UP000192722"/>
    </source>
</evidence>
<reference evidence="6 7" key="2">
    <citation type="journal article" date="2017" name="Int. J. Syst. Evol. Microbiol.">
        <title>Rouxiella badensis sp. nov. and Rouxiella silvae sp. nov. isolated from peat bog soil in Germany and emendation of the genus description.</title>
        <authorList>
            <person name="Le Fleche-Mateos A."/>
            <person name="Kugler J.H."/>
            <person name="Hansen S.H."/>
            <person name="Syldatk C."/>
            <person name="Hausmann R."/>
            <person name="Lomprez F."/>
            <person name="Vandenbogaert M."/>
            <person name="Manuguerra J.C."/>
            <person name="Grimont P.A."/>
        </authorList>
    </citation>
    <scope>NUCLEOTIDE SEQUENCE [LARGE SCALE GENOMIC DNA]</scope>
    <source>
        <strain evidence="6 7">213</strain>
    </source>
</reference>
<evidence type="ECO:0000256" key="2">
    <source>
        <dbReference type="ARBA" id="ARBA00022670"/>
    </source>
</evidence>
<accession>A0AA40X2G7</accession>
<keyword evidence="2" id="KW-0645">Protease</keyword>
<dbReference type="RefSeq" id="WP_084984018.1">
    <property type="nucleotide sequence ID" value="NZ_CBCSCF010000003.1"/>
</dbReference>
<gene>
    <name evidence="6" type="ORF">BS639_18685</name>
    <name evidence="5" type="ORF">ITX54_12555</name>
</gene>
<reference evidence="6" key="1">
    <citation type="submission" date="2016-12" db="EMBL/GenBank/DDBJ databases">
        <authorList>
            <person name="Le Fleche-Mateos A."/>
        </authorList>
    </citation>
    <scope>NUCLEOTIDE SEQUENCE</scope>
    <source>
        <strain evidence="6">213</strain>
    </source>
</reference>
<evidence type="ECO:0000313" key="5">
    <source>
        <dbReference type="EMBL" id="MBF6637490.1"/>
    </source>
</evidence>
<dbReference type="InterPro" id="IPR005320">
    <property type="entry name" value="Peptidase_S51"/>
</dbReference>
<dbReference type="PANTHER" id="PTHR20842:SF0">
    <property type="entry name" value="ALPHA-ASPARTYL DIPEPTIDASE"/>
    <property type="match status" value="1"/>
</dbReference>
<dbReference type="Gene3D" id="3.40.50.880">
    <property type="match status" value="1"/>
</dbReference>
<dbReference type="PANTHER" id="PTHR20842">
    <property type="entry name" value="PROTEASE S51 ALPHA-ASPARTYL DIPEPTIDASE"/>
    <property type="match status" value="1"/>
</dbReference>
<dbReference type="SUPFAM" id="SSF52317">
    <property type="entry name" value="Class I glutamine amidotransferase-like"/>
    <property type="match status" value="1"/>
</dbReference>
<name>A0AA40X2G7_9GAMM</name>
<dbReference type="InterPro" id="IPR029062">
    <property type="entry name" value="Class_I_gatase-like"/>
</dbReference>
<dbReference type="GO" id="GO:0008236">
    <property type="term" value="F:serine-type peptidase activity"/>
    <property type="evidence" value="ECO:0007669"/>
    <property type="project" value="UniProtKB-KW"/>
</dbReference>
<evidence type="ECO:0000313" key="8">
    <source>
        <dbReference type="Proteomes" id="UP000705283"/>
    </source>
</evidence>